<comment type="caution">
    <text evidence="2">The sequence shown here is derived from an EMBL/GenBank/DDBJ whole genome shotgun (WGS) entry which is preliminary data.</text>
</comment>
<evidence type="ECO:0000256" key="1">
    <source>
        <dbReference type="SAM" id="Phobius"/>
    </source>
</evidence>
<evidence type="ECO:0000313" key="2">
    <source>
        <dbReference type="EMBL" id="GLQ58838.1"/>
    </source>
</evidence>
<keyword evidence="1" id="KW-0812">Transmembrane</keyword>
<evidence type="ECO:0000313" key="3">
    <source>
        <dbReference type="Proteomes" id="UP001156613"/>
    </source>
</evidence>
<keyword evidence="3" id="KW-1185">Reference proteome</keyword>
<protein>
    <submittedName>
        <fullName evidence="2">Uncharacterized protein</fullName>
    </submittedName>
</protein>
<dbReference type="EMBL" id="BSNT01000017">
    <property type="protein sequence ID" value="GLQ58838.1"/>
    <property type="molecule type" value="Genomic_DNA"/>
</dbReference>
<keyword evidence="1" id="KW-1133">Transmembrane helix</keyword>
<accession>A0ABQ5WGJ7</accession>
<gene>
    <name evidence="2" type="ORF">GCM10010937_06410</name>
</gene>
<dbReference type="RefSeq" id="WP_048842955.1">
    <property type="nucleotide sequence ID" value="NZ_BEWO01000006.1"/>
</dbReference>
<keyword evidence="1" id="KW-0472">Membrane</keyword>
<name>A0ABQ5WGJ7_GLUJA</name>
<feature type="transmembrane region" description="Helical" evidence="1">
    <location>
        <begin position="25"/>
        <end position="43"/>
    </location>
</feature>
<sequence length="61" mass="6592">MAKHVYTMPAARVAGALNLRLVSEMVSGFGISLMLALALLGMMKPDPVMSRHAPRQVEAVR</sequence>
<dbReference type="Proteomes" id="UP001156613">
    <property type="component" value="Unassembled WGS sequence"/>
</dbReference>
<organism evidence="2 3">
    <name type="scientific">Gluconobacter japonicus</name>
    <dbReference type="NCBI Taxonomy" id="376620"/>
    <lineage>
        <taxon>Bacteria</taxon>
        <taxon>Pseudomonadati</taxon>
        <taxon>Pseudomonadota</taxon>
        <taxon>Alphaproteobacteria</taxon>
        <taxon>Acetobacterales</taxon>
        <taxon>Acetobacteraceae</taxon>
        <taxon>Gluconobacter</taxon>
    </lineage>
</organism>
<reference evidence="3" key="1">
    <citation type="journal article" date="2019" name="Int. J. Syst. Evol. Microbiol.">
        <title>The Global Catalogue of Microorganisms (GCM) 10K type strain sequencing project: providing services to taxonomists for standard genome sequencing and annotation.</title>
        <authorList>
            <consortium name="The Broad Institute Genomics Platform"/>
            <consortium name="The Broad Institute Genome Sequencing Center for Infectious Disease"/>
            <person name="Wu L."/>
            <person name="Ma J."/>
        </authorList>
    </citation>
    <scope>NUCLEOTIDE SEQUENCE [LARGE SCALE GENOMIC DNA]</scope>
    <source>
        <strain evidence="3">NBRC 3271</strain>
    </source>
</reference>
<proteinExistence type="predicted"/>